<keyword evidence="2" id="KW-0489">Methyltransferase</keyword>
<dbReference type="Gene3D" id="3.40.50.150">
    <property type="entry name" value="Vaccinia Virus protein VP39"/>
    <property type="match status" value="1"/>
</dbReference>
<dbReference type="InterPro" id="IPR029063">
    <property type="entry name" value="SAM-dependent_MTases_sf"/>
</dbReference>
<gene>
    <name evidence="2" type="ORF">HN018_09185</name>
</gene>
<keyword evidence="3" id="KW-1185">Reference proteome</keyword>
<dbReference type="GO" id="GO:0032259">
    <property type="term" value="P:methylation"/>
    <property type="evidence" value="ECO:0007669"/>
    <property type="project" value="UniProtKB-KW"/>
</dbReference>
<evidence type="ECO:0000313" key="3">
    <source>
        <dbReference type="Proteomes" id="UP000500767"/>
    </source>
</evidence>
<keyword evidence="2" id="KW-0808">Transferase</keyword>
<dbReference type="InterPro" id="IPR013216">
    <property type="entry name" value="Methyltransf_11"/>
</dbReference>
<dbReference type="SUPFAM" id="SSF53335">
    <property type="entry name" value="S-adenosyl-L-methionine-dependent methyltransferases"/>
    <property type="match status" value="1"/>
</dbReference>
<dbReference type="Proteomes" id="UP000500767">
    <property type="component" value="Chromosome"/>
</dbReference>
<evidence type="ECO:0000259" key="1">
    <source>
        <dbReference type="Pfam" id="PF08241"/>
    </source>
</evidence>
<protein>
    <submittedName>
        <fullName evidence="2">Methyltransferase domain-containing protein</fullName>
    </submittedName>
</protein>
<dbReference type="PANTHER" id="PTHR43036:SF2">
    <property type="entry name" value="OS04G0481300 PROTEIN"/>
    <property type="match status" value="1"/>
</dbReference>
<dbReference type="PANTHER" id="PTHR43036">
    <property type="entry name" value="OSJNBB0011N17.9 PROTEIN"/>
    <property type="match status" value="1"/>
</dbReference>
<dbReference type="GO" id="GO:0008757">
    <property type="term" value="F:S-adenosylmethionine-dependent methyltransferase activity"/>
    <property type="evidence" value="ECO:0007669"/>
    <property type="project" value="InterPro"/>
</dbReference>
<dbReference type="Pfam" id="PF08241">
    <property type="entry name" value="Methyltransf_11"/>
    <property type="match status" value="1"/>
</dbReference>
<dbReference type="KEGG" id="lck:HN018_09185"/>
<evidence type="ECO:0000313" key="2">
    <source>
        <dbReference type="EMBL" id="QKE90194.1"/>
    </source>
</evidence>
<dbReference type="EMBL" id="CP053708">
    <property type="protein sequence ID" value="QKE90194.1"/>
    <property type="molecule type" value="Genomic_DNA"/>
</dbReference>
<reference evidence="2 3" key="1">
    <citation type="journal article" date="2014" name="World J. Microbiol. Biotechnol.">
        <title>Biodiversity and physiological characteristics of Antarctic and Arctic lichens-associated bacteria.</title>
        <authorList>
            <person name="Lee Y.M."/>
            <person name="Kim E.H."/>
            <person name="Lee H.K."/>
            <person name="Hong S.G."/>
        </authorList>
    </citation>
    <scope>NUCLEOTIDE SEQUENCE [LARGE SCALE GENOMIC DNA]</scope>
    <source>
        <strain evidence="2 3">PAMC 26569</strain>
    </source>
</reference>
<name>A0A6M8HP63_9PROT</name>
<proteinExistence type="predicted"/>
<dbReference type="AlphaFoldDB" id="A0A6M8HP63"/>
<accession>A0A6M8HP63</accession>
<sequence length="211" mass="23147">MNDLAGFPPRAFDKADPSPDPLFYRQPRLVTHIDDEAIAAVTELYRRFLPAGGTVLDLMSSWVSHLPHDIAYARIVGHGMNADELAANPRLDERFVSDLNADPVLSLPDAHFDAACMCVSVQYLQRPIEVFREVARVLRPGAPFVVTFSNRCFPTKAVAIWQALTGPDQQQLVALYMQRAGFGSIDASEVVPDHGDPIWAVIGYADGAETG</sequence>
<organism evidence="2 3">
    <name type="scientific">Lichenicola cladoniae</name>
    <dbReference type="NCBI Taxonomy" id="1484109"/>
    <lineage>
        <taxon>Bacteria</taxon>
        <taxon>Pseudomonadati</taxon>
        <taxon>Pseudomonadota</taxon>
        <taxon>Alphaproteobacteria</taxon>
        <taxon>Acetobacterales</taxon>
        <taxon>Acetobacteraceae</taxon>
        <taxon>Lichenicola</taxon>
    </lineage>
</organism>
<feature type="domain" description="Methyltransferase type 11" evidence="1">
    <location>
        <begin position="100"/>
        <end position="145"/>
    </location>
</feature>
<dbReference type="RefSeq" id="WP_171834125.1">
    <property type="nucleotide sequence ID" value="NZ_CP053708.1"/>
</dbReference>